<protein>
    <submittedName>
        <fullName evidence="2">Uncharacterized protein</fullName>
    </submittedName>
</protein>
<proteinExistence type="predicted"/>
<feature type="region of interest" description="Disordered" evidence="1">
    <location>
        <begin position="214"/>
        <end position="234"/>
    </location>
</feature>
<evidence type="ECO:0000313" key="2">
    <source>
        <dbReference type="EMBL" id="KAK6354646.1"/>
    </source>
</evidence>
<accession>A0AAV9VAN7</accession>
<dbReference type="EMBL" id="JAVHNQ010000002">
    <property type="protein sequence ID" value="KAK6354646.1"/>
    <property type="molecule type" value="Genomic_DNA"/>
</dbReference>
<gene>
    <name evidence="2" type="ORF">TWF696_003786</name>
</gene>
<evidence type="ECO:0000256" key="1">
    <source>
        <dbReference type="SAM" id="MobiDB-lite"/>
    </source>
</evidence>
<feature type="compositionally biased region" description="Low complexity" evidence="1">
    <location>
        <begin position="151"/>
        <end position="182"/>
    </location>
</feature>
<evidence type="ECO:0000313" key="3">
    <source>
        <dbReference type="Proteomes" id="UP001375240"/>
    </source>
</evidence>
<keyword evidence="3" id="KW-1185">Reference proteome</keyword>
<name>A0AAV9VAN7_9PEZI</name>
<feature type="region of interest" description="Disordered" evidence="1">
    <location>
        <begin position="115"/>
        <end position="182"/>
    </location>
</feature>
<reference evidence="2 3" key="1">
    <citation type="submission" date="2019-10" db="EMBL/GenBank/DDBJ databases">
        <authorList>
            <person name="Palmer J.M."/>
        </authorList>
    </citation>
    <scope>NUCLEOTIDE SEQUENCE [LARGE SCALE GENOMIC DNA]</scope>
    <source>
        <strain evidence="2 3">TWF696</strain>
    </source>
</reference>
<dbReference type="Proteomes" id="UP001375240">
    <property type="component" value="Unassembled WGS sequence"/>
</dbReference>
<feature type="compositionally biased region" description="Polar residues" evidence="1">
    <location>
        <begin position="117"/>
        <end position="142"/>
    </location>
</feature>
<comment type="caution">
    <text evidence="2">The sequence shown here is derived from an EMBL/GenBank/DDBJ whole genome shotgun (WGS) entry which is preliminary data.</text>
</comment>
<organism evidence="2 3">
    <name type="scientific">Orbilia brochopaga</name>
    <dbReference type="NCBI Taxonomy" id="3140254"/>
    <lineage>
        <taxon>Eukaryota</taxon>
        <taxon>Fungi</taxon>
        <taxon>Dikarya</taxon>
        <taxon>Ascomycota</taxon>
        <taxon>Pezizomycotina</taxon>
        <taxon>Orbiliomycetes</taxon>
        <taxon>Orbiliales</taxon>
        <taxon>Orbiliaceae</taxon>
        <taxon>Orbilia</taxon>
    </lineage>
</organism>
<dbReference type="AlphaFoldDB" id="A0AAV9VAN7"/>
<sequence length="234" mass="24848">MALYIGDSSEDESTYTSDIATTTIDPAGEEACSGVSRDVGYCAPEPTASDLWSNDAQFSEFASCACYSLATDFDGEISTCYEYAQTAKDYPASVMSGLYSLLSFCSNFTPEDPGLDTSYSTTAEDSEIPSSTAFESLESETSFEAFPTPTPAAGLTETPATETTGSPTSTSTSTRTRPSSSGIQVDSTFYVAGIGETMTATWYKGTGTASPYIRRQDSALEEDDLQPFRGIGEH</sequence>